<name>A0A0E2D4L6_LEPIR</name>
<dbReference type="RefSeq" id="WP_002123988.1">
    <property type="nucleotide sequence ID" value="NZ_AHNR02000045.1"/>
</dbReference>
<comment type="caution">
    <text evidence="1">The sequence shown here is derived from an EMBL/GenBank/DDBJ whole genome shotgun (WGS) entry which is preliminary data.</text>
</comment>
<dbReference type="Proteomes" id="UP000001340">
    <property type="component" value="Unassembled WGS sequence"/>
</dbReference>
<proteinExistence type="predicted"/>
<evidence type="ECO:0000313" key="1">
    <source>
        <dbReference type="EMBL" id="EKR54510.1"/>
    </source>
</evidence>
<dbReference type="AlphaFoldDB" id="A0A0E2D4L6"/>
<organism evidence="1 2">
    <name type="scientific">Leptospira interrogans str. UI 12758</name>
    <dbReference type="NCBI Taxonomy" id="1049938"/>
    <lineage>
        <taxon>Bacteria</taxon>
        <taxon>Pseudomonadati</taxon>
        <taxon>Spirochaetota</taxon>
        <taxon>Spirochaetia</taxon>
        <taxon>Leptospirales</taxon>
        <taxon>Leptospiraceae</taxon>
        <taxon>Leptospira</taxon>
    </lineage>
</organism>
<gene>
    <name evidence="1" type="ORF">LEP1GSC105_2930</name>
</gene>
<accession>A0A0E2D4L6</accession>
<sequence>MHKKIFRFEALSVTLLTPIPVDVTAGIVLEESSFLGVTKEDPKLLKYKVGIGGEVWVGDSVKDVGVLELKYLPNAPAISTLEILKNTGTRFGLLIQNDSAPKYKGMSSNCRILEKPNLGIGNKGFANLAWKILLLGYNEVYLNSVL</sequence>
<reference evidence="1 2" key="1">
    <citation type="submission" date="2012-10" db="EMBL/GenBank/DDBJ databases">
        <authorList>
            <person name="Harkins D.M."/>
            <person name="Durkin A.S."/>
            <person name="Brinkac L.M."/>
            <person name="Haft D.H."/>
            <person name="Selengut J.D."/>
            <person name="Sanka R."/>
            <person name="DePew J."/>
            <person name="Purushe J."/>
            <person name="Chanthongthip A."/>
            <person name="Lattana O."/>
            <person name="Phetsouvanh R."/>
            <person name="Newton P.N."/>
            <person name="Vinetz J.M."/>
            <person name="Sutton G.G."/>
            <person name="Nierman W.C."/>
            <person name="Fouts D.E."/>
        </authorList>
    </citation>
    <scope>NUCLEOTIDE SEQUENCE [LARGE SCALE GENOMIC DNA]</scope>
    <source>
        <strain evidence="1 2">UI 12758</strain>
    </source>
</reference>
<dbReference type="EMBL" id="AHNR02000045">
    <property type="protein sequence ID" value="EKR54510.1"/>
    <property type="molecule type" value="Genomic_DNA"/>
</dbReference>
<protein>
    <submittedName>
        <fullName evidence="1">Uncharacterized protein</fullName>
    </submittedName>
</protein>
<evidence type="ECO:0000313" key="2">
    <source>
        <dbReference type="Proteomes" id="UP000001340"/>
    </source>
</evidence>